<dbReference type="InterPro" id="IPR036890">
    <property type="entry name" value="HATPase_C_sf"/>
</dbReference>
<dbReference type="InterPro" id="IPR004358">
    <property type="entry name" value="Sig_transdc_His_kin-like_C"/>
</dbReference>
<evidence type="ECO:0000256" key="6">
    <source>
        <dbReference type="ARBA" id="ARBA00023012"/>
    </source>
</evidence>
<evidence type="ECO:0000256" key="2">
    <source>
        <dbReference type="ARBA" id="ARBA00012438"/>
    </source>
</evidence>
<evidence type="ECO:0000259" key="10">
    <source>
        <dbReference type="PROSITE" id="PS50113"/>
    </source>
</evidence>
<dbReference type="InterPro" id="IPR035965">
    <property type="entry name" value="PAS-like_dom_sf"/>
</dbReference>
<dbReference type="SUPFAM" id="SSF55874">
    <property type="entry name" value="ATPase domain of HSP90 chaperone/DNA topoisomerase II/histidine kinase"/>
    <property type="match status" value="1"/>
</dbReference>
<dbReference type="Gene3D" id="3.30.450.20">
    <property type="entry name" value="PAS domain"/>
    <property type="match status" value="1"/>
</dbReference>
<protein>
    <recommendedName>
        <fullName evidence="2">histidine kinase</fullName>
        <ecNumber evidence="2">2.7.13.3</ecNumber>
    </recommendedName>
</protein>
<comment type="catalytic activity">
    <reaction evidence="1">
        <text>ATP + protein L-histidine = ADP + protein N-phospho-L-histidine.</text>
        <dbReference type="EC" id="2.7.13.3"/>
    </reaction>
</comment>
<keyword evidence="5" id="KW-0418">Kinase</keyword>
<evidence type="ECO:0000256" key="4">
    <source>
        <dbReference type="ARBA" id="ARBA00022679"/>
    </source>
</evidence>
<keyword evidence="7" id="KW-0812">Transmembrane</keyword>
<keyword evidence="7" id="KW-1133">Transmembrane helix</keyword>
<keyword evidence="11" id="KW-0067">ATP-binding</keyword>
<keyword evidence="12" id="KW-1185">Reference proteome</keyword>
<dbReference type="Pfam" id="PF02518">
    <property type="entry name" value="HATPase_c"/>
    <property type="match status" value="1"/>
</dbReference>
<evidence type="ECO:0000259" key="9">
    <source>
        <dbReference type="PROSITE" id="PS50112"/>
    </source>
</evidence>
<dbReference type="CDD" id="cd00130">
    <property type="entry name" value="PAS"/>
    <property type="match status" value="1"/>
</dbReference>
<dbReference type="Pfam" id="PF00512">
    <property type="entry name" value="HisKA"/>
    <property type="match status" value="1"/>
</dbReference>
<dbReference type="Gene3D" id="1.10.287.130">
    <property type="match status" value="1"/>
</dbReference>
<dbReference type="SMART" id="SM00388">
    <property type="entry name" value="HisKA"/>
    <property type="match status" value="1"/>
</dbReference>
<sequence>MAVQAVKAVLGAALSGAYIALVGRPGALEMVAMAGLVAPLILTLLAAVKAPLALLEQASLFLFAALIGYLAALTGGVHSPLLVWFALVPAEAALAGGRPAVLRAAGAAVVALIAVAALGALSLLPESRLALPAWPLYAASVLIAVVQAAFVAAASQDRQRASDAAAAEGAAMYRFLADNAMDLITRHSADGRIIYASPSALPLLGVAPESLAGLAPSALCHPDDLKAMQTAFMDAAYFGRPATAEVRLKKAGGAHVWAEIRCRPVPHADGTGSDIVAVTRDISERKAYERQLIEARDLSEEANRAKSRFLANMSHELRTPLNAIIGFSEVMMQEMFGRLGSPKYVEYSGLVHESGNHLLELINGILDMSKIEAGKFELSEEVFDLSAVAEASVRFVKLAAERSGVALKTAVSPQAATIFADKRAMKQILVNLLSNGVKFTPKGGDVTIYAGLDSKGIEIAVVDTGVGIPEKDLVRLGQPFEQVEGEHVRKKEGTGLGLSLVKALAAMHGGEAVIESTLGVGTTVRVRLPYAAVGEDGERMQPRDGKIVPFRAA</sequence>
<dbReference type="Gene3D" id="3.30.565.10">
    <property type="entry name" value="Histidine kinase-like ATPase, C-terminal domain"/>
    <property type="match status" value="1"/>
</dbReference>
<evidence type="ECO:0000256" key="5">
    <source>
        <dbReference type="ARBA" id="ARBA00022777"/>
    </source>
</evidence>
<dbReference type="PRINTS" id="PR00344">
    <property type="entry name" value="BCTRLSENSOR"/>
</dbReference>
<dbReference type="Proteomes" id="UP001499951">
    <property type="component" value="Unassembled WGS sequence"/>
</dbReference>
<name>A0ABN1EI74_9PROT</name>
<evidence type="ECO:0000256" key="1">
    <source>
        <dbReference type="ARBA" id="ARBA00000085"/>
    </source>
</evidence>
<comment type="caution">
    <text evidence="11">The sequence shown here is derived from an EMBL/GenBank/DDBJ whole genome shotgun (WGS) entry which is preliminary data.</text>
</comment>
<dbReference type="PANTHER" id="PTHR43711">
    <property type="entry name" value="TWO-COMPONENT HISTIDINE KINASE"/>
    <property type="match status" value="1"/>
</dbReference>
<dbReference type="SUPFAM" id="SSF47384">
    <property type="entry name" value="Homodimeric domain of signal transducing histidine kinase"/>
    <property type="match status" value="1"/>
</dbReference>
<dbReference type="InterPro" id="IPR005467">
    <property type="entry name" value="His_kinase_dom"/>
</dbReference>
<keyword evidence="6" id="KW-0902">Two-component regulatory system</keyword>
<feature type="domain" description="PAC" evidence="10">
    <location>
        <begin position="242"/>
        <end position="294"/>
    </location>
</feature>
<evidence type="ECO:0000313" key="11">
    <source>
        <dbReference type="EMBL" id="GAA0567111.1"/>
    </source>
</evidence>
<dbReference type="EMBL" id="BAAADD010000003">
    <property type="protein sequence ID" value="GAA0567111.1"/>
    <property type="molecule type" value="Genomic_DNA"/>
</dbReference>
<dbReference type="InterPro" id="IPR000014">
    <property type="entry name" value="PAS"/>
</dbReference>
<dbReference type="SUPFAM" id="SSF55785">
    <property type="entry name" value="PYP-like sensor domain (PAS domain)"/>
    <property type="match status" value="1"/>
</dbReference>
<evidence type="ECO:0000259" key="8">
    <source>
        <dbReference type="PROSITE" id="PS50109"/>
    </source>
</evidence>
<dbReference type="CDD" id="cd00082">
    <property type="entry name" value="HisKA"/>
    <property type="match status" value="1"/>
</dbReference>
<proteinExistence type="predicted"/>
<dbReference type="InterPro" id="IPR003594">
    <property type="entry name" value="HATPase_dom"/>
</dbReference>
<feature type="domain" description="PAS" evidence="9">
    <location>
        <begin position="169"/>
        <end position="239"/>
    </location>
</feature>
<dbReference type="SMART" id="SM00086">
    <property type="entry name" value="PAC"/>
    <property type="match status" value="1"/>
</dbReference>
<dbReference type="PROSITE" id="PS50113">
    <property type="entry name" value="PAC"/>
    <property type="match status" value="1"/>
</dbReference>
<keyword evidence="7" id="KW-0472">Membrane</keyword>
<dbReference type="PROSITE" id="PS50112">
    <property type="entry name" value="PAS"/>
    <property type="match status" value="1"/>
</dbReference>
<dbReference type="InterPro" id="IPR036097">
    <property type="entry name" value="HisK_dim/P_sf"/>
</dbReference>
<dbReference type="NCBIfam" id="TIGR00229">
    <property type="entry name" value="sensory_box"/>
    <property type="match status" value="1"/>
</dbReference>
<dbReference type="SMART" id="SM00387">
    <property type="entry name" value="HATPase_c"/>
    <property type="match status" value="1"/>
</dbReference>
<keyword evidence="11" id="KW-0547">Nucleotide-binding</keyword>
<evidence type="ECO:0000256" key="7">
    <source>
        <dbReference type="SAM" id="Phobius"/>
    </source>
</evidence>
<feature type="domain" description="Histidine kinase" evidence="8">
    <location>
        <begin position="312"/>
        <end position="532"/>
    </location>
</feature>
<dbReference type="EC" id="2.7.13.3" evidence="2"/>
<dbReference type="InterPro" id="IPR013655">
    <property type="entry name" value="PAS_fold_3"/>
</dbReference>
<feature type="transmembrane region" description="Helical" evidence="7">
    <location>
        <begin position="136"/>
        <end position="154"/>
    </location>
</feature>
<dbReference type="InterPro" id="IPR003661">
    <property type="entry name" value="HisK_dim/P_dom"/>
</dbReference>
<gene>
    <name evidence="11" type="ORF">GCM10008942_14520</name>
</gene>
<keyword evidence="4" id="KW-0808">Transferase</keyword>
<feature type="transmembrane region" description="Helical" evidence="7">
    <location>
        <begin position="6"/>
        <end position="23"/>
    </location>
</feature>
<evidence type="ECO:0000313" key="12">
    <source>
        <dbReference type="Proteomes" id="UP001499951"/>
    </source>
</evidence>
<dbReference type="Pfam" id="PF08447">
    <property type="entry name" value="PAS_3"/>
    <property type="match status" value="1"/>
</dbReference>
<reference evidence="11 12" key="1">
    <citation type="journal article" date="2019" name="Int. J. Syst. Evol. Microbiol.">
        <title>The Global Catalogue of Microorganisms (GCM) 10K type strain sequencing project: providing services to taxonomists for standard genome sequencing and annotation.</title>
        <authorList>
            <consortium name="The Broad Institute Genomics Platform"/>
            <consortium name="The Broad Institute Genome Sequencing Center for Infectious Disease"/>
            <person name="Wu L."/>
            <person name="Ma J."/>
        </authorList>
    </citation>
    <scope>NUCLEOTIDE SEQUENCE [LARGE SCALE GENOMIC DNA]</scope>
    <source>
        <strain evidence="11 12">JCM 15089</strain>
    </source>
</reference>
<feature type="transmembrane region" description="Helical" evidence="7">
    <location>
        <begin position="60"/>
        <end position="88"/>
    </location>
</feature>
<dbReference type="InterPro" id="IPR001610">
    <property type="entry name" value="PAC"/>
</dbReference>
<keyword evidence="3" id="KW-0597">Phosphoprotein</keyword>
<feature type="transmembrane region" description="Helical" evidence="7">
    <location>
        <begin position="100"/>
        <end position="124"/>
    </location>
</feature>
<evidence type="ECO:0000256" key="3">
    <source>
        <dbReference type="ARBA" id="ARBA00022553"/>
    </source>
</evidence>
<accession>A0ABN1EI74</accession>
<dbReference type="SMART" id="SM00091">
    <property type="entry name" value="PAS"/>
    <property type="match status" value="1"/>
</dbReference>
<dbReference type="InterPro" id="IPR000700">
    <property type="entry name" value="PAS-assoc_C"/>
</dbReference>
<dbReference type="PROSITE" id="PS50109">
    <property type="entry name" value="HIS_KIN"/>
    <property type="match status" value="1"/>
</dbReference>
<dbReference type="CDD" id="cd16922">
    <property type="entry name" value="HATPase_EvgS-ArcB-TorS-like"/>
    <property type="match status" value="1"/>
</dbReference>
<feature type="transmembrane region" description="Helical" evidence="7">
    <location>
        <begin position="30"/>
        <end position="48"/>
    </location>
</feature>
<dbReference type="PANTHER" id="PTHR43711:SF26">
    <property type="entry name" value="SENSOR HISTIDINE KINASE RCSC"/>
    <property type="match status" value="1"/>
</dbReference>
<dbReference type="InterPro" id="IPR050736">
    <property type="entry name" value="Sensor_HK_Regulatory"/>
</dbReference>
<organism evidence="11 12">
    <name type="scientific">Rhizomicrobium electricum</name>
    <dbReference type="NCBI Taxonomy" id="480070"/>
    <lineage>
        <taxon>Bacteria</taxon>
        <taxon>Pseudomonadati</taxon>
        <taxon>Pseudomonadota</taxon>
        <taxon>Alphaproteobacteria</taxon>
        <taxon>Micropepsales</taxon>
        <taxon>Micropepsaceae</taxon>
        <taxon>Rhizomicrobium</taxon>
    </lineage>
</organism>
<dbReference type="GO" id="GO:0005524">
    <property type="term" value="F:ATP binding"/>
    <property type="evidence" value="ECO:0007669"/>
    <property type="project" value="UniProtKB-KW"/>
</dbReference>